<evidence type="ECO:0000313" key="2">
    <source>
        <dbReference type="Proteomes" id="UP001162162"/>
    </source>
</evidence>
<dbReference type="Proteomes" id="UP001162162">
    <property type="component" value="Unassembled WGS sequence"/>
</dbReference>
<gene>
    <name evidence="1" type="ORF">NQ318_005850</name>
</gene>
<proteinExistence type="predicted"/>
<dbReference type="EMBL" id="JAPWTK010000050">
    <property type="protein sequence ID" value="KAJ8954254.1"/>
    <property type="molecule type" value="Genomic_DNA"/>
</dbReference>
<dbReference type="PANTHER" id="PTHR17985:SF8">
    <property type="entry name" value="TRANSPORT AND GOLGI ORGANIZATION PROTEIN 2 HOMOLOG"/>
    <property type="match status" value="1"/>
</dbReference>
<organism evidence="1 2">
    <name type="scientific">Aromia moschata</name>
    <dbReference type="NCBI Taxonomy" id="1265417"/>
    <lineage>
        <taxon>Eukaryota</taxon>
        <taxon>Metazoa</taxon>
        <taxon>Ecdysozoa</taxon>
        <taxon>Arthropoda</taxon>
        <taxon>Hexapoda</taxon>
        <taxon>Insecta</taxon>
        <taxon>Pterygota</taxon>
        <taxon>Neoptera</taxon>
        <taxon>Endopterygota</taxon>
        <taxon>Coleoptera</taxon>
        <taxon>Polyphaga</taxon>
        <taxon>Cucujiformia</taxon>
        <taxon>Chrysomeloidea</taxon>
        <taxon>Cerambycidae</taxon>
        <taxon>Cerambycinae</taxon>
        <taxon>Callichromatini</taxon>
        <taxon>Aromia</taxon>
    </lineage>
</organism>
<comment type="caution">
    <text evidence="1">The sequence shown here is derived from an EMBL/GenBank/DDBJ whole genome shotgun (WGS) entry which is preliminary data.</text>
</comment>
<dbReference type="PANTHER" id="PTHR17985">
    <property type="entry name" value="SER/THR-RICH PROTEIN T10 IN DGCR REGION"/>
    <property type="match status" value="1"/>
</dbReference>
<protein>
    <submittedName>
        <fullName evidence="1">Uncharacterized protein</fullName>
    </submittedName>
</protein>
<reference evidence="1" key="1">
    <citation type="journal article" date="2023" name="Insect Mol. Biol.">
        <title>Genome sequencing provides insights into the evolution of gene families encoding plant cell wall-degrading enzymes in longhorned beetles.</title>
        <authorList>
            <person name="Shin N.R."/>
            <person name="Okamura Y."/>
            <person name="Kirsch R."/>
            <person name="Pauchet Y."/>
        </authorList>
    </citation>
    <scope>NUCLEOTIDE SEQUENCE</scope>
    <source>
        <strain evidence="1">AMC_N1</strain>
    </source>
</reference>
<sequence length="310" mass="35057">MSQLNEKSILGDKSEVIKAGSHLTSQYDDLRGDQVNMCILFVHTNPNPERGDYRLIVATNRDEHYERPAADAFWCDEGLLGEIWNPPGKGACGAVSPKNQRGENGEKKCCVGVLLNLTGDRVEHGGPRGGIVKDYLKTPQDFWQYTKILDKTKYSGYNVVGIELSKHEANVFHHSNMPKISSVYSGSQTLGFGNSPIYSPLTKVRDGRLRFEEIVEQCLEPDDLVEELLKLLKDKTSHLPDPELEKRSPLGYTVLSSIFVKAESLKYGTRTHTVILVDHEWQLHYIEHTLEQPIDIENPKWNVKHFQSSL</sequence>
<dbReference type="GO" id="GO:0007030">
    <property type="term" value="P:Golgi organization"/>
    <property type="evidence" value="ECO:0007669"/>
    <property type="project" value="TreeGrafter"/>
</dbReference>
<dbReference type="AlphaFoldDB" id="A0AAV8YS79"/>
<dbReference type="GO" id="GO:0009306">
    <property type="term" value="P:protein secretion"/>
    <property type="evidence" value="ECO:0007669"/>
    <property type="project" value="TreeGrafter"/>
</dbReference>
<dbReference type="Pfam" id="PF05742">
    <property type="entry name" value="TANGO2"/>
    <property type="match status" value="1"/>
</dbReference>
<keyword evidence="2" id="KW-1185">Reference proteome</keyword>
<dbReference type="GO" id="GO:0005794">
    <property type="term" value="C:Golgi apparatus"/>
    <property type="evidence" value="ECO:0007669"/>
    <property type="project" value="TreeGrafter"/>
</dbReference>
<evidence type="ECO:0000313" key="1">
    <source>
        <dbReference type="EMBL" id="KAJ8954254.1"/>
    </source>
</evidence>
<name>A0AAV8YS79_9CUCU</name>
<dbReference type="InterPro" id="IPR008551">
    <property type="entry name" value="TANGO2"/>
</dbReference>
<accession>A0AAV8YS79</accession>